<dbReference type="EMBL" id="FOQE01000003">
    <property type="protein sequence ID" value="SFH56183.1"/>
    <property type="molecule type" value="Genomic_DNA"/>
</dbReference>
<dbReference type="SUPFAM" id="SSF51735">
    <property type="entry name" value="NAD(P)-binding Rossmann-fold domains"/>
    <property type="match status" value="1"/>
</dbReference>
<evidence type="ECO:0000259" key="1">
    <source>
        <dbReference type="Pfam" id="PF01408"/>
    </source>
</evidence>
<keyword evidence="4" id="KW-1185">Reference proteome</keyword>
<evidence type="ECO:0000259" key="2">
    <source>
        <dbReference type="Pfam" id="PF21378"/>
    </source>
</evidence>
<reference evidence="3 4" key="1">
    <citation type="submission" date="2016-10" db="EMBL/GenBank/DDBJ databases">
        <authorList>
            <person name="de Groot N.N."/>
        </authorList>
    </citation>
    <scope>NUCLEOTIDE SEQUENCE [LARGE SCALE GENOMIC DNA]</scope>
    <source>
        <strain evidence="3 4">DSM 27630</strain>
    </source>
</reference>
<dbReference type="PANTHER" id="PTHR43708">
    <property type="entry name" value="CONSERVED EXPRESSED OXIDOREDUCTASE (EUROFUNG)"/>
    <property type="match status" value="1"/>
</dbReference>
<dbReference type="InterPro" id="IPR048477">
    <property type="entry name" value="YceM-like_C"/>
</dbReference>
<dbReference type="Pfam" id="PF01408">
    <property type="entry name" value="GFO_IDH_MocA"/>
    <property type="match status" value="1"/>
</dbReference>
<dbReference type="InterPro" id="IPR000683">
    <property type="entry name" value="Gfo/Idh/MocA-like_OxRdtase_N"/>
</dbReference>
<feature type="domain" description="YceM-like C-terminal" evidence="2">
    <location>
        <begin position="126"/>
        <end position="238"/>
    </location>
</feature>
<accession>A0A1I3B1N0</accession>
<dbReference type="Pfam" id="PF21378">
    <property type="entry name" value="YceM-like_C"/>
    <property type="match status" value="1"/>
</dbReference>
<dbReference type="InterPro" id="IPR036291">
    <property type="entry name" value="NAD(P)-bd_dom_sf"/>
</dbReference>
<name>A0A1I3B1N0_9LACT</name>
<gene>
    <name evidence="3" type="ORF">SAMN04489868_10333</name>
</gene>
<dbReference type="Gene3D" id="3.40.50.720">
    <property type="entry name" value="NAD(P)-binding Rossmann-like Domain"/>
    <property type="match status" value="1"/>
</dbReference>
<dbReference type="RefSeq" id="WP_092091059.1">
    <property type="nucleotide sequence ID" value="NZ_FOQE01000003.1"/>
</dbReference>
<dbReference type="AlphaFoldDB" id="A0A1I3B1N0"/>
<dbReference type="Gene3D" id="3.30.360.10">
    <property type="entry name" value="Dihydrodipicolinate Reductase, domain 2"/>
    <property type="match status" value="1"/>
</dbReference>
<dbReference type="GO" id="GO:0000166">
    <property type="term" value="F:nucleotide binding"/>
    <property type="evidence" value="ECO:0007669"/>
    <property type="project" value="InterPro"/>
</dbReference>
<dbReference type="InterPro" id="IPR051317">
    <property type="entry name" value="Gfo/Idh/MocA_oxidoreduct"/>
</dbReference>
<dbReference type="PANTHER" id="PTHR43708:SF4">
    <property type="entry name" value="OXIDOREDUCTASE YCEM-RELATED"/>
    <property type="match status" value="1"/>
</dbReference>
<dbReference type="SUPFAM" id="SSF55347">
    <property type="entry name" value="Glyceraldehyde-3-phosphate dehydrogenase-like, C-terminal domain"/>
    <property type="match status" value="1"/>
</dbReference>
<dbReference type="OrthoDB" id="9815825at2"/>
<evidence type="ECO:0000313" key="4">
    <source>
        <dbReference type="Proteomes" id="UP000198668"/>
    </source>
</evidence>
<feature type="domain" description="Gfo/Idh/MocA-like oxidoreductase N-terminal" evidence="1">
    <location>
        <begin position="1"/>
        <end position="119"/>
    </location>
</feature>
<organism evidence="3 4">
    <name type="scientific">Pisciglobus halotolerans</name>
    <dbReference type="NCBI Taxonomy" id="745365"/>
    <lineage>
        <taxon>Bacteria</taxon>
        <taxon>Bacillati</taxon>
        <taxon>Bacillota</taxon>
        <taxon>Bacilli</taxon>
        <taxon>Lactobacillales</taxon>
        <taxon>Carnobacteriaceae</taxon>
    </lineage>
</organism>
<proteinExistence type="predicted"/>
<protein>
    <submittedName>
        <fullName evidence="3">Virulence factor</fullName>
    </submittedName>
</protein>
<evidence type="ECO:0000313" key="3">
    <source>
        <dbReference type="EMBL" id="SFH56183.1"/>
    </source>
</evidence>
<dbReference type="Proteomes" id="UP000198668">
    <property type="component" value="Unassembled WGS sequence"/>
</dbReference>
<sequence>MKIGIVGLGNIAQKAYLPVMMEMSDQVEWHLYTRDQEKLKQIGQRYRTAYLYPSVEALIQSGIEAVFIHTATHTHAALIRQCLEQGIHVYVDKPISEQLEEVEELMAFAKEKELLLVTGFNRRFAPMIQELKKVPHKNMLFIQKNKPASSGSVQFAIFDLFIHVVDTALYLLDEPVEEISHRLYEEEGQLKNCVLQLKTAHTICVASMNYVSGANLETAEVQSTEGTYRVTNLTEYESHSFEKHAQKTFGDWETTLEKRGFSPLIRSFVQAVQTGENPVSLASSLKSHQICAEIVSSYEKGDK</sequence>